<comment type="caution">
    <text evidence="6">The sequence shown here is derived from an EMBL/GenBank/DDBJ whole genome shotgun (WGS) entry which is preliminary data.</text>
</comment>
<evidence type="ECO:0000256" key="4">
    <source>
        <dbReference type="ARBA" id="ARBA00035202"/>
    </source>
</evidence>
<dbReference type="PANTHER" id="PTHR11560">
    <property type="entry name" value="39S RIBOSOMAL PROTEIN L10, MITOCHONDRIAL"/>
    <property type="match status" value="1"/>
</dbReference>
<dbReference type="Gene3D" id="3.30.70.1730">
    <property type="match status" value="1"/>
</dbReference>
<dbReference type="AlphaFoldDB" id="A0AAJ1AJG3"/>
<keyword evidence="2 5" id="KW-0689">Ribosomal protein</keyword>
<dbReference type="Pfam" id="PF00466">
    <property type="entry name" value="Ribosomal_L10"/>
    <property type="match status" value="1"/>
</dbReference>
<evidence type="ECO:0000256" key="3">
    <source>
        <dbReference type="ARBA" id="ARBA00023274"/>
    </source>
</evidence>
<keyword evidence="5" id="KW-0694">RNA-binding</keyword>
<dbReference type="CDD" id="cd05797">
    <property type="entry name" value="Ribosomal_L10"/>
    <property type="match status" value="1"/>
</dbReference>
<protein>
    <recommendedName>
        <fullName evidence="4 5">Large ribosomal subunit protein uL10</fullName>
    </recommendedName>
</protein>
<reference evidence="6 7" key="1">
    <citation type="journal article" date="2021" name="bioRxiv">
        <title>Unraveling nitrogen, sulfur and carbon metabolic pathways and microbial community transcriptional responses to substrate deprivation and toxicity stresses in a bioreactor mimicking anoxic brackish coastal sediment conditions.</title>
        <authorList>
            <person name="Martins P.D."/>
            <person name="Echeveste M.J."/>
            <person name="Arshad A."/>
            <person name="Kurth J."/>
            <person name="Ouboter H."/>
            <person name="Jetten M.S.M."/>
            <person name="Welte C.U."/>
        </authorList>
    </citation>
    <scope>NUCLEOTIDE SEQUENCE [LARGE SCALE GENOMIC DNA]</scope>
    <source>
        <strain evidence="6">MAG_38</strain>
    </source>
</reference>
<keyword evidence="5" id="KW-0699">rRNA-binding</keyword>
<dbReference type="GO" id="GO:0015934">
    <property type="term" value="C:large ribosomal subunit"/>
    <property type="evidence" value="ECO:0007669"/>
    <property type="project" value="InterPro"/>
</dbReference>
<dbReference type="Gene3D" id="6.10.250.290">
    <property type="match status" value="1"/>
</dbReference>
<evidence type="ECO:0000256" key="1">
    <source>
        <dbReference type="ARBA" id="ARBA00008889"/>
    </source>
</evidence>
<dbReference type="InterPro" id="IPR001790">
    <property type="entry name" value="Ribosomal_uL10"/>
</dbReference>
<evidence type="ECO:0000313" key="7">
    <source>
        <dbReference type="Proteomes" id="UP001197609"/>
    </source>
</evidence>
<comment type="subunit">
    <text evidence="5">Part of the ribosomal stalk of the 50S ribosomal subunit. The N-terminus interacts with L11 and the large rRNA to form the base of the stalk. The C-terminus forms an elongated spine to which L12 dimers bind in a sequential fashion forming a multimeric L10(L12)X complex.</text>
</comment>
<dbReference type="SUPFAM" id="SSF160369">
    <property type="entry name" value="Ribosomal protein L10-like"/>
    <property type="match status" value="1"/>
</dbReference>
<proteinExistence type="inferred from homology"/>
<dbReference type="NCBIfam" id="NF000955">
    <property type="entry name" value="PRK00099.1-1"/>
    <property type="match status" value="1"/>
</dbReference>
<keyword evidence="3 5" id="KW-0687">Ribonucleoprotein</keyword>
<dbReference type="InterPro" id="IPR043141">
    <property type="entry name" value="Ribosomal_uL10-like_sf"/>
</dbReference>
<accession>A0AAJ1AJG3</accession>
<comment type="function">
    <text evidence="5">Forms part of the ribosomal stalk, playing a central role in the interaction of the ribosome with GTP-bound translation factors.</text>
</comment>
<dbReference type="GO" id="GO:0003735">
    <property type="term" value="F:structural constituent of ribosome"/>
    <property type="evidence" value="ECO:0007669"/>
    <property type="project" value="InterPro"/>
</dbReference>
<evidence type="ECO:0000313" key="6">
    <source>
        <dbReference type="EMBL" id="MBZ0160301.1"/>
    </source>
</evidence>
<dbReference type="InterPro" id="IPR047865">
    <property type="entry name" value="Ribosomal_uL10_bac_type"/>
</dbReference>
<dbReference type="GO" id="GO:0006412">
    <property type="term" value="P:translation"/>
    <property type="evidence" value="ECO:0007669"/>
    <property type="project" value="UniProtKB-UniRule"/>
</dbReference>
<evidence type="ECO:0000256" key="2">
    <source>
        <dbReference type="ARBA" id="ARBA00022980"/>
    </source>
</evidence>
<dbReference type="InterPro" id="IPR022973">
    <property type="entry name" value="Ribosomal_uL10_bac"/>
</dbReference>
<dbReference type="EMBL" id="JAIOIU010000113">
    <property type="protein sequence ID" value="MBZ0160301.1"/>
    <property type="molecule type" value="Genomic_DNA"/>
</dbReference>
<dbReference type="InterPro" id="IPR002363">
    <property type="entry name" value="Ribosomal_uL10_CS_bac"/>
</dbReference>
<dbReference type="Proteomes" id="UP001197609">
    <property type="component" value="Unassembled WGS sequence"/>
</dbReference>
<dbReference type="GO" id="GO:0070180">
    <property type="term" value="F:large ribosomal subunit rRNA binding"/>
    <property type="evidence" value="ECO:0007669"/>
    <property type="project" value="UniProtKB-UniRule"/>
</dbReference>
<dbReference type="HAMAP" id="MF_00362">
    <property type="entry name" value="Ribosomal_uL10"/>
    <property type="match status" value="1"/>
</dbReference>
<gene>
    <name evidence="5 6" type="primary">rplJ</name>
    <name evidence="6" type="ORF">K8G79_09225</name>
</gene>
<organism evidence="6 7">
    <name type="scientific">Candidatus Methylomirabilis tolerans</name>
    <dbReference type="NCBI Taxonomy" id="3123416"/>
    <lineage>
        <taxon>Bacteria</taxon>
        <taxon>Candidatus Methylomirabilota</taxon>
        <taxon>Candidatus Methylomirabilia</taxon>
        <taxon>Candidatus Methylomirabilales</taxon>
        <taxon>Candidatus Methylomirabilaceae</taxon>
        <taxon>Candidatus Methylomirabilis</taxon>
    </lineage>
</organism>
<name>A0AAJ1AJG3_9BACT</name>
<sequence length="171" mass="18153">MKRVEKAAAVDDLKTVLAGATVAMLADPLGLTVSELTELRKTLRHQGATLRVVKNTLARLATTGTELQELKPYLVGPTAIVYGKGDPAASAKLLTSFSKTKPTFQIKAGFAEGRVLTGQDVMALADLPSREVLATRLAGIMQSPLRGLVTVLCGPLRSFLTVLDAVRQQKG</sequence>
<evidence type="ECO:0000256" key="5">
    <source>
        <dbReference type="HAMAP-Rule" id="MF_00362"/>
    </source>
</evidence>
<dbReference type="PROSITE" id="PS01109">
    <property type="entry name" value="RIBOSOMAL_L10"/>
    <property type="match status" value="1"/>
</dbReference>
<comment type="similarity">
    <text evidence="1 5">Belongs to the universal ribosomal protein uL10 family.</text>
</comment>